<dbReference type="InterPro" id="IPR036412">
    <property type="entry name" value="HAD-like_sf"/>
</dbReference>
<evidence type="ECO:0000313" key="14">
    <source>
        <dbReference type="Proteomes" id="UP000199370"/>
    </source>
</evidence>
<dbReference type="GO" id="GO:0016020">
    <property type="term" value="C:membrane"/>
    <property type="evidence" value="ECO:0007669"/>
    <property type="project" value="InterPro"/>
</dbReference>
<dbReference type="SUPFAM" id="SSF56784">
    <property type="entry name" value="HAD-like"/>
    <property type="match status" value="1"/>
</dbReference>
<accession>A0A1G9XEL4</accession>
<dbReference type="STRING" id="996166.SAMN05192554_11088"/>
<protein>
    <submittedName>
        <fullName evidence="13">Cu2+-exporting ATPase</fullName>
    </submittedName>
</protein>
<dbReference type="InterPro" id="IPR023298">
    <property type="entry name" value="ATPase_P-typ_TM_dom_sf"/>
</dbReference>
<feature type="transmembrane region" description="Helical" evidence="11">
    <location>
        <begin position="145"/>
        <end position="165"/>
    </location>
</feature>
<dbReference type="GO" id="GO:0043682">
    <property type="term" value="F:P-type divalent copper transporter activity"/>
    <property type="evidence" value="ECO:0007669"/>
    <property type="project" value="TreeGrafter"/>
</dbReference>
<comment type="similarity">
    <text evidence="2">Belongs to the cation transport ATPase (P-type) (TC 3.A.3) family. Type IB subfamily.</text>
</comment>
<keyword evidence="7" id="KW-1278">Translocase</keyword>
<dbReference type="RefSeq" id="WP_089733662.1">
    <property type="nucleotide sequence ID" value="NZ_FNIA01000010.1"/>
</dbReference>
<gene>
    <name evidence="13" type="ORF">SAMN05192554_11088</name>
</gene>
<feature type="transmembrane region" description="Helical" evidence="11">
    <location>
        <begin position="393"/>
        <end position="415"/>
    </location>
</feature>
<dbReference type="NCBIfam" id="TIGR01494">
    <property type="entry name" value="ATPase_P-type"/>
    <property type="match status" value="2"/>
</dbReference>
<dbReference type="InterPro" id="IPR001757">
    <property type="entry name" value="P_typ_ATPase"/>
</dbReference>
<dbReference type="SFLD" id="SFLDF00027">
    <property type="entry name" value="p-type_atpase"/>
    <property type="match status" value="1"/>
</dbReference>
<dbReference type="Pfam" id="PF00702">
    <property type="entry name" value="Hydrolase"/>
    <property type="match status" value="1"/>
</dbReference>
<dbReference type="GO" id="GO:0005524">
    <property type="term" value="F:ATP binding"/>
    <property type="evidence" value="ECO:0007669"/>
    <property type="project" value="UniProtKB-KW"/>
</dbReference>
<dbReference type="InterPro" id="IPR027256">
    <property type="entry name" value="P-typ_ATPase_IB"/>
</dbReference>
<dbReference type="OrthoDB" id="8588at2157"/>
<dbReference type="PANTHER" id="PTHR43520:SF8">
    <property type="entry name" value="P-TYPE CU(+) TRANSPORTER"/>
    <property type="match status" value="1"/>
</dbReference>
<dbReference type="GO" id="GO:0012505">
    <property type="term" value="C:endomembrane system"/>
    <property type="evidence" value="ECO:0007669"/>
    <property type="project" value="UniProtKB-SubCell"/>
</dbReference>
<sequence length="807" mass="83275">MTGCTLCDLDLPAEPVTDPEVEGEFCCRGCLAVARSLDDVEDIDAASPEELLDAGDDDADGEVCYLSVDGMHCATCELFLESTATDNPGVEGASASYATDTMKLVYDPAAVDAADLPDLVSTAGYEARERAVAEEHEPDSPTATFLVGGGFFGMMTMLWYVLFIYPQHFGFAPVVDFGSFGRLYLLAQIWLFTTVVLFYSGFTLLRGAYVSLRAGQPNMDLLVSLAATSAYVYSTAVMLTGGIDVYFDVTVAIVLVVSAGNYYEDRVKRNAVSLLSDLTAASVEEARLRDGRTLPVEDVAPGSELLVRPGERVPLDGTVVEGVAAVDEALVTGESLPVTKRPGDAVVGGSVVTDTPLVVAVSEDATSTLDRIVGLLWEVQSARPGVQRLADRLATVFVPTVTTVALLVATGTLVLGGGPTGALLVGLTVLVVACPCALGLATPLAVAAGIQRAAESGVVVASETVFEVLPDVDTVALDKTGTLTSGEMTVTDVAVADGDETRLLARAAALERYSNHPIADAVVAFAGGEGVRPVPGGEPATDGGEPAGATATGRDAAAWDDPAASVDVRPTGVVGDVDGERTVVGNHDLLDAEGIAVPEPFRERADAVAADGGVPVLVGWDGQFRGLLAVTDRPRDDWDETVRALADDGRSVVVLTGDEGAAAERFRDHPAVDEVFAGVPPDGKVAAIQRLRAQGTVAMVGDGDNDAPALAAADVGVAIAGSGGLAAEAADAVVTDGRLDAVPVLFDVATATRRRVRENLTWAFGYNAVAIPLAATGLLNPLFAALAMGTSSALVVLNSARSLVPTE</sequence>
<dbReference type="PANTHER" id="PTHR43520">
    <property type="entry name" value="ATP7, ISOFORM B"/>
    <property type="match status" value="1"/>
</dbReference>
<dbReference type="InterPro" id="IPR023299">
    <property type="entry name" value="ATPase_P-typ_cyto_dom_N"/>
</dbReference>
<feature type="transmembrane region" description="Helical" evidence="11">
    <location>
        <begin position="185"/>
        <end position="209"/>
    </location>
</feature>
<comment type="subcellular location">
    <subcellularLocation>
        <location evidence="1">Endomembrane system</location>
        <topology evidence="1">Multi-pass membrane protein</topology>
    </subcellularLocation>
</comment>
<feature type="domain" description="HMA" evidence="12">
    <location>
        <begin position="62"/>
        <end position="128"/>
    </location>
</feature>
<dbReference type="SUPFAM" id="SSF81653">
    <property type="entry name" value="Calcium ATPase, transduction domain A"/>
    <property type="match status" value="1"/>
</dbReference>
<evidence type="ECO:0000259" key="12">
    <source>
        <dbReference type="PROSITE" id="PS50846"/>
    </source>
</evidence>
<reference evidence="13 14" key="1">
    <citation type="submission" date="2016-10" db="EMBL/GenBank/DDBJ databases">
        <authorList>
            <person name="de Groot N.N."/>
        </authorList>
    </citation>
    <scope>NUCLEOTIDE SEQUENCE [LARGE SCALE GENOMIC DNA]</scope>
    <source>
        <strain evidence="14">EB21,IBRC-M 10013,KCTC 4048</strain>
    </source>
</reference>
<dbReference type="Gene3D" id="3.40.50.1000">
    <property type="entry name" value="HAD superfamily/HAD-like"/>
    <property type="match status" value="1"/>
</dbReference>
<keyword evidence="6" id="KW-0067">ATP-binding</keyword>
<feature type="transmembrane region" description="Helical" evidence="11">
    <location>
        <begin position="221"/>
        <end position="239"/>
    </location>
</feature>
<dbReference type="SFLD" id="SFLDS00003">
    <property type="entry name" value="Haloacid_Dehalogenase"/>
    <property type="match status" value="1"/>
</dbReference>
<feature type="transmembrane region" description="Helical" evidence="11">
    <location>
        <begin position="245"/>
        <end position="263"/>
    </location>
</feature>
<dbReference type="Gene3D" id="3.40.1110.10">
    <property type="entry name" value="Calcium-transporting ATPase, cytoplasmic domain N"/>
    <property type="match status" value="1"/>
</dbReference>
<dbReference type="InterPro" id="IPR059000">
    <property type="entry name" value="ATPase_P-type_domA"/>
</dbReference>
<evidence type="ECO:0000256" key="3">
    <source>
        <dbReference type="ARBA" id="ARBA00022692"/>
    </source>
</evidence>
<keyword evidence="3 11" id="KW-0812">Transmembrane</keyword>
<dbReference type="SFLD" id="SFLDG00002">
    <property type="entry name" value="C1.7:_P-type_atpase_like"/>
    <property type="match status" value="1"/>
</dbReference>
<evidence type="ECO:0000256" key="4">
    <source>
        <dbReference type="ARBA" id="ARBA00022723"/>
    </source>
</evidence>
<dbReference type="Gene3D" id="3.30.70.100">
    <property type="match status" value="1"/>
</dbReference>
<dbReference type="InterPro" id="IPR006121">
    <property type="entry name" value="HMA_dom"/>
</dbReference>
<dbReference type="GO" id="GO:0055070">
    <property type="term" value="P:copper ion homeostasis"/>
    <property type="evidence" value="ECO:0007669"/>
    <property type="project" value="TreeGrafter"/>
</dbReference>
<dbReference type="PROSITE" id="PS50846">
    <property type="entry name" value="HMA_2"/>
    <property type="match status" value="1"/>
</dbReference>
<keyword evidence="14" id="KW-1185">Reference proteome</keyword>
<evidence type="ECO:0000256" key="2">
    <source>
        <dbReference type="ARBA" id="ARBA00006024"/>
    </source>
</evidence>
<keyword evidence="8 11" id="KW-1133">Transmembrane helix</keyword>
<dbReference type="GO" id="GO:0005507">
    <property type="term" value="F:copper ion binding"/>
    <property type="evidence" value="ECO:0007669"/>
    <property type="project" value="TreeGrafter"/>
</dbReference>
<dbReference type="InterPro" id="IPR023214">
    <property type="entry name" value="HAD_sf"/>
</dbReference>
<evidence type="ECO:0000256" key="9">
    <source>
        <dbReference type="ARBA" id="ARBA00023136"/>
    </source>
</evidence>
<feature type="transmembrane region" description="Helical" evidence="11">
    <location>
        <begin position="760"/>
        <end position="779"/>
    </location>
</feature>
<dbReference type="PRINTS" id="PR00119">
    <property type="entry name" value="CATATPASE"/>
</dbReference>
<keyword evidence="5" id="KW-0547">Nucleotide-binding</keyword>
<evidence type="ECO:0000256" key="7">
    <source>
        <dbReference type="ARBA" id="ARBA00022967"/>
    </source>
</evidence>
<evidence type="ECO:0000256" key="8">
    <source>
        <dbReference type="ARBA" id="ARBA00022989"/>
    </source>
</evidence>
<dbReference type="Proteomes" id="UP000199370">
    <property type="component" value="Unassembled WGS sequence"/>
</dbReference>
<dbReference type="InterPro" id="IPR008250">
    <property type="entry name" value="ATPase_P-typ_transduc_dom_A_sf"/>
</dbReference>
<dbReference type="SUPFAM" id="SSF81665">
    <property type="entry name" value="Calcium ATPase, transmembrane domain M"/>
    <property type="match status" value="1"/>
</dbReference>
<evidence type="ECO:0000256" key="1">
    <source>
        <dbReference type="ARBA" id="ARBA00004127"/>
    </source>
</evidence>
<evidence type="ECO:0000256" key="11">
    <source>
        <dbReference type="SAM" id="Phobius"/>
    </source>
</evidence>
<dbReference type="Pfam" id="PF00122">
    <property type="entry name" value="E1-E2_ATPase"/>
    <property type="match status" value="1"/>
</dbReference>
<dbReference type="NCBIfam" id="TIGR01525">
    <property type="entry name" value="ATPase-IB_hvy"/>
    <property type="match status" value="1"/>
</dbReference>
<evidence type="ECO:0000313" key="13">
    <source>
        <dbReference type="EMBL" id="SDM95249.1"/>
    </source>
</evidence>
<keyword evidence="4" id="KW-0479">Metal-binding</keyword>
<dbReference type="Gene3D" id="2.70.150.10">
    <property type="entry name" value="Calcium-transporting ATPase, cytoplasmic transduction domain A"/>
    <property type="match status" value="1"/>
</dbReference>
<feature type="transmembrane region" description="Helical" evidence="11">
    <location>
        <begin position="421"/>
        <end position="446"/>
    </location>
</feature>
<dbReference type="InterPro" id="IPR044492">
    <property type="entry name" value="P_typ_ATPase_HD_dom"/>
</dbReference>
<evidence type="ECO:0000256" key="6">
    <source>
        <dbReference type="ARBA" id="ARBA00022840"/>
    </source>
</evidence>
<dbReference type="CDD" id="cd00371">
    <property type="entry name" value="HMA"/>
    <property type="match status" value="1"/>
</dbReference>
<name>A0A1G9XEL4_9EURY</name>
<organism evidence="13 14">
    <name type="scientific">Haloarchaeobius iranensis</name>
    <dbReference type="NCBI Taxonomy" id="996166"/>
    <lineage>
        <taxon>Archaea</taxon>
        <taxon>Methanobacteriati</taxon>
        <taxon>Methanobacteriota</taxon>
        <taxon>Stenosarchaea group</taxon>
        <taxon>Halobacteria</taxon>
        <taxon>Halobacteriales</taxon>
        <taxon>Halorubellaceae</taxon>
        <taxon>Haloarchaeobius</taxon>
    </lineage>
</organism>
<dbReference type="InterPro" id="IPR036163">
    <property type="entry name" value="HMA_dom_sf"/>
</dbReference>
<dbReference type="SUPFAM" id="SSF55008">
    <property type="entry name" value="HMA, heavy metal-associated domain"/>
    <property type="match status" value="1"/>
</dbReference>
<dbReference type="AlphaFoldDB" id="A0A1G9XEL4"/>
<dbReference type="InterPro" id="IPR018303">
    <property type="entry name" value="ATPase_P-typ_P_site"/>
</dbReference>
<feature type="region of interest" description="Disordered" evidence="10">
    <location>
        <begin position="533"/>
        <end position="552"/>
    </location>
</feature>
<dbReference type="EMBL" id="FNIA01000010">
    <property type="protein sequence ID" value="SDM95249.1"/>
    <property type="molecule type" value="Genomic_DNA"/>
</dbReference>
<evidence type="ECO:0000256" key="5">
    <source>
        <dbReference type="ARBA" id="ARBA00022741"/>
    </source>
</evidence>
<dbReference type="GO" id="GO:0016887">
    <property type="term" value="F:ATP hydrolysis activity"/>
    <property type="evidence" value="ECO:0007669"/>
    <property type="project" value="InterPro"/>
</dbReference>
<dbReference type="PROSITE" id="PS00154">
    <property type="entry name" value="ATPASE_E1_E2"/>
    <property type="match status" value="1"/>
</dbReference>
<keyword evidence="9 11" id="KW-0472">Membrane</keyword>
<evidence type="ECO:0000256" key="10">
    <source>
        <dbReference type="SAM" id="MobiDB-lite"/>
    </source>
</evidence>
<proteinExistence type="inferred from homology"/>
<dbReference type="Pfam" id="PF00403">
    <property type="entry name" value="HMA"/>
    <property type="match status" value="1"/>
</dbReference>